<evidence type="ECO:0000256" key="1">
    <source>
        <dbReference type="SAM" id="Phobius"/>
    </source>
</evidence>
<dbReference type="EMBL" id="JBHSYM010000111">
    <property type="protein sequence ID" value="MFC7017780.1"/>
    <property type="molecule type" value="Genomic_DNA"/>
</dbReference>
<sequence>MEDDGDITPALNTVPSRELESAGVASGVLSTAQQVGGALRVAVIGPVFFSSFHPAAVGRVAAAGHAFAVAVFAVVVGLAVLLLSKRPATRSECEDHRPWPECG</sequence>
<organism evidence="2 3">
    <name type="scientific">Streptomyces viridiviolaceus</name>
    <dbReference type="NCBI Taxonomy" id="68282"/>
    <lineage>
        <taxon>Bacteria</taxon>
        <taxon>Bacillati</taxon>
        <taxon>Actinomycetota</taxon>
        <taxon>Actinomycetes</taxon>
        <taxon>Kitasatosporales</taxon>
        <taxon>Streptomycetaceae</taxon>
        <taxon>Streptomyces</taxon>
    </lineage>
</organism>
<dbReference type="SUPFAM" id="SSF103473">
    <property type="entry name" value="MFS general substrate transporter"/>
    <property type="match status" value="1"/>
</dbReference>
<proteinExistence type="predicted"/>
<keyword evidence="3" id="KW-1185">Reference proteome</keyword>
<dbReference type="InterPro" id="IPR036259">
    <property type="entry name" value="MFS_trans_sf"/>
</dbReference>
<keyword evidence="1" id="KW-0472">Membrane</keyword>
<reference evidence="3" key="1">
    <citation type="journal article" date="2019" name="Int. J. Syst. Evol. Microbiol.">
        <title>The Global Catalogue of Microorganisms (GCM) 10K type strain sequencing project: providing services to taxonomists for standard genome sequencing and annotation.</title>
        <authorList>
            <consortium name="The Broad Institute Genomics Platform"/>
            <consortium name="The Broad Institute Genome Sequencing Center for Infectious Disease"/>
            <person name="Wu L."/>
            <person name="Ma J."/>
        </authorList>
    </citation>
    <scope>NUCLEOTIDE SEQUENCE [LARGE SCALE GENOMIC DNA]</scope>
    <source>
        <strain evidence="3">JCM 4855</strain>
    </source>
</reference>
<keyword evidence="1" id="KW-1133">Transmembrane helix</keyword>
<accession>A0ABW2EG91</accession>
<dbReference type="RefSeq" id="WP_229880990.1">
    <property type="nucleotide sequence ID" value="NZ_BMWA01000014.1"/>
</dbReference>
<keyword evidence="1" id="KW-0812">Transmembrane</keyword>
<feature type="transmembrane region" description="Helical" evidence="1">
    <location>
        <begin position="60"/>
        <end position="83"/>
    </location>
</feature>
<gene>
    <name evidence="2" type="ORF">ACFQMH_40065</name>
</gene>
<dbReference type="Proteomes" id="UP001596409">
    <property type="component" value="Unassembled WGS sequence"/>
</dbReference>
<comment type="caution">
    <text evidence="2">The sequence shown here is derived from an EMBL/GenBank/DDBJ whole genome shotgun (WGS) entry which is preliminary data.</text>
</comment>
<evidence type="ECO:0008006" key="4">
    <source>
        <dbReference type="Google" id="ProtNLM"/>
    </source>
</evidence>
<name>A0ABW2EG91_9ACTN</name>
<evidence type="ECO:0000313" key="3">
    <source>
        <dbReference type="Proteomes" id="UP001596409"/>
    </source>
</evidence>
<dbReference type="Gene3D" id="1.20.1250.20">
    <property type="entry name" value="MFS general substrate transporter like domains"/>
    <property type="match status" value="1"/>
</dbReference>
<protein>
    <recommendedName>
        <fullName evidence="4">Major facilitator superfamily (MFS) profile domain-containing protein</fullName>
    </recommendedName>
</protein>
<evidence type="ECO:0000313" key="2">
    <source>
        <dbReference type="EMBL" id="MFC7017780.1"/>
    </source>
</evidence>